<evidence type="ECO:0000313" key="2">
    <source>
        <dbReference type="EMBL" id="SER72542.1"/>
    </source>
</evidence>
<feature type="transmembrane region" description="Helical" evidence="1">
    <location>
        <begin position="334"/>
        <end position="358"/>
    </location>
</feature>
<reference evidence="2 3" key="1">
    <citation type="submission" date="2016-10" db="EMBL/GenBank/DDBJ databases">
        <authorList>
            <person name="de Groot N.N."/>
        </authorList>
    </citation>
    <scope>NUCLEOTIDE SEQUENCE [LARGE SCALE GENOMIC DNA]</scope>
    <source>
        <strain evidence="2 3">DSM 16859</strain>
    </source>
</reference>
<keyword evidence="1" id="KW-0472">Membrane</keyword>
<gene>
    <name evidence="2" type="ORF">SAMN05443377_107104</name>
</gene>
<dbReference type="RefSeq" id="WP_091968649.1">
    <property type="nucleotide sequence ID" value="NZ_FOGZ01000007.1"/>
</dbReference>
<dbReference type="STRING" id="64702.SAMN05443377_107104"/>
<evidence type="ECO:0000256" key="1">
    <source>
        <dbReference type="SAM" id="Phobius"/>
    </source>
</evidence>
<protein>
    <submittedName>
        <fullName evidence="2">Nitrite reductase (NO-forming)</fullName>
    </submittedName>
</protein>
<feature type="transmembrane region" description="Helical" evidence="1">
    <location>
        <begin position="240"/>
        <end position="261"/>
    </location>
</feature>
<organism evidence="2 3">
    <name type="scientific">Propionibacterium cyclohexanicum</name>
    <dbReference type="NCBI Taxonomy" id="64702"/>
    <lineage>
        <taxon>Bacteria</taxon>
        <taxon>Bacillati</taxon>
        <taxon>Actinomycetota</taxon>
        <taxon>Actinomycetes</taxon>
        <taxon>Propionibacteriales</taxon>
        <taxon>Propionibacteriaceae</taxon>
        <taxon>Propionibacterium</taxon>
    </lineage>
</organism>
<keyword evidence="3" id="KW-1185">Reference proteome</keyword>
<feature type="transmembrane region" description="Helical" evidence="1">
    <location>
        <begin position="307"/>
        <end position="328"/>
    </location>
</feature>
<dbReference type="Proteomes" id="UP000198815">
    <property type="component" value="Unassembled WGS sequence"/>
</dbReference>
<feature type="transmembrane region" description="Helical" evidence="1">
    <location>
        <begin position="99"/>
        <end position="119"/>
    </location>
</feature>
<keyword evidence="1" id="KW-0812">Transmembrane</keyword>
<feature type="transmembrane region" description="Helical" evidence="1">
    <location>
        <begin position="126"/>
        <end position="148"/>
    </location>
</feature>
<feature type="transmembrane region" description="Helical" evidence="1">
    <location>
        <begin position="273"/>
        <end position="295"/>
    </location>
</feature>
<proteinExistence type="predicted"/>
<feature type="transmembrane region" description="Helical" evidence="1">
    <location>
        <begin position="73"/>
        <end position="93"/>
    </location>
</feature>
<dbReference type="OrthoDB" id="9811974at2"/>
<feature type="transmembrane region" description="Helical" evidence="1">
    <location>
        <begin position="44"/>
        <end position="66"/>
    </location>
</feature>
<dbReference type="AlphaFoldDB" id="A0A1H9RIH1"/>
<dbReference type="EMBL" id="FOGZ01000007">
    <property type="protein sequence ID" value="SER72542.1"/>
    <property type="molecule type" value="Genomic_DNA"/>
</dbReference>
<sequence length="371" mass="38780">MWHRVILLVGGAAMLLTGLDAALLRLGLPAPVQGAEIGQMHGPLMVYGFLTTLISLERAVALRAVVARSGWGYAAPAAGVLGGLLLIAGVAGAPIPGQLLAGAAWAAACTLLLTIYIVMWHAQPSAALGIQMIGAVAGIGGAALWARGLAIPQIFPWWAVLLVLTIGGERLDLARLAFQGRLERQIMGWAGLVLLTLPLTLLTPGLGYAALGFMLAVLMADLVTHDIARHTIHGHGAAQLMAACMLGGYAWAFLAALSWLAAGPVYSGYRYDFTVHAITLGFVVSMILAHAPVIVPAIVHRELPYHPVLWAVWGLLQAGLIVRVAGGFRDAIGAWHFGGALDVMALLALLGCVVGLVLSSGTRRTATRARR</sequence>
<evidence type="ECO:0000313" key="3">
    <source>
        <dbReference type="Proteomes" id="UP000198815"/>
    </source>
</evidence>
<accession>A0A1H9RIH1</accession>
<name>A0A1H9RIH1_9ACTN</name>
<keyword evidence="1" id="KW-1133">Transmembrane helix</keyword>
<feature type="transmembrane region" description="Helical" evidence="1">
    <location>
        <begin position="208"/>
        <end position="228"/>
    </location>
</feature>